<protein>
    <submittedName>
        <fullName evidence="3">Reverse transcriptase</fullName>
    </submittedName>
</protein>
<gene>
    <name evidence="3" type="ORF">Tco_1092210</name>
</gene>
<accession>A0ABQ5I969</accession>
<reference evidence="3" key="1">
    <citation type="journal article" date="2022" name="Int. J. Mol. Sci.">
        <title>Draft Genome of Tanacetum Coccineum: Genomic Comparison of Closely Related Tanacetum-Family Plants.</title>
        <authorList>
            <person name="Yamashiro T."/>
            <person name="Shiraishi A."/>
            <person name="Nakayama K."/>
            <person name="Satake H."/>
        </authorList>
    </citation>
    <scope>NUCLEOTIDE SEQUENCE</scope>
</reference>
<keyword evidence="4" id="KW-1185">Reference proteome</keyword>
<proteinExistence type="predicted"/>
<dbReference type="EMBL" id="BQNB010020504">
    <property type="protein sequence ID" value="GJT96692.1"/>
    <property type="molecule type" value="Genomic_DNA"/>
</dbReference>
<dbReference type="GO" id="GO:0003964">
    <property type="term" value="F:RNA-directed DNA polymerase activity"/>
    <property type="evidence" value="ECO:0007669"/>
    <property type="project" value="UniProtKB-KW"/>
</dbReference>
<feature type="region of interest" description="Disordered" evidence="1">
    <location>
        <begin position="429"/>
        <end position="449"/>
    </location>
</feature>
<evidence type="ECO:0000259" key="2">
    <source>
        <dbReference type="PROSITE" id="PS50013"/>
    </source>
</evidence>
<keyword evidence="3" id="KW-0808">Transferase</keyword>
<evidence type="ECO:0000313" key="3">
    <source>
        <dbReference type="EMBL" id="GJT96692.1"/>
    </source>
</evidence>
<dbReference type="Proteomes" id="UP001151760">
    <property type="component" value="Unassembled WGS sequence"/>
</dbReference>
<sequence length="489" mass="56105">MEERCPSNRLLTSAILNTRQYTLASPLVLSQDQALTWYYSQDTSLQKVIQQLGNRTFANNKYHWDGNVLKRKRKLVVGNDEQLRAIIMQHYHADAVRRYSVMTIIAHKVGNKSDLAANPRLLQPLPVPNRTWSEIFMDFIVGLLSRKVLENVDRSFQARENAIEMLKFYIKRAQDRMKKYADLSRSEGEFELKLGKGNSFKMRLLPHCGKDGLLSVEPKRTLDRRISKLNNKASIYVLVKWVNHDEEDATWELVEDLIKRFLGFECIVEDVWKVWQRSGGGLSFLFEWASKEAASKSLLANNLWMQQWFDNISLWNPNSPPLGRLSWLIIEGLPVIGISISLVKAVVKDYGKILEVGRLDFDSRVLVPVKCLVLMPSMNEMRQSLKVSLNGKEYPIYIYEEQFSASCLLAHLVTNKLTISRVPCSENMENDNGEHNVDPINFGQEGNPPNEELLSEDDVVLVQELDDLLFSFQLLSDKAANMKPLTAKK</sequence>
<keyword evidence="3" id="KW-0695">RNA-directed DNA polymerase</keyword>
<comment type="caution">
    <text evidence="3">The sequence shown here is derived from an EMBL/GenBank/DDBJ whole genome shotgun (WGS) entry which is preliminary data.</text>
</comment>
<evidence type="ECO:0000256" key="1">
    <source>
        <dbReference type="SAM" id="MobiDB-lite"/>
    </source>
</evidence>
<name>A0ABQ5I969_9ASTR</name>
<dbReference type="SUPFAM" id="SSF54160">
    <property type="entry name" value="Chromo domain-like"/>
    <property type="match status" value="1"/>
</dbReference>
<keyword evidence="3" id="KW-0548">Nucleotidyltransferase</keyword>
<dbReference type="PROSITE" id="PS50013">
    <property type="entry name" value="CHROMO_2"/>
    <property type="match status" value="1"/>
</dbReference>
<organism evidence="3 4">
    <name type="scientific">Tanacetum coccineum</name>
    <dbReference type="NCBI Taxonomy" id="301880"/>
    <lineage>
        <taxon>Eukaryota</taxon>
        <taxon>Viridiplantae</taxon>
        <taxon>Streptophyta</taxon>
        <taxon>Embryophyta</taxon>
        <taxon>Tracheophyta</taxon>
        <taxon>Spermatophyta</taxon>
        <taxon>Magnoliopsida</taxon>
        <taxon>eudicotyledons</taxon>
        <taxon>Gunneridae</taxon>
        <taxon>Pentapetalae</taxon>
        <taxon>asterids</taxon>
        <taxon>campanulids</taxon>
        <taxon>Asterales</taxon>
        <taxon>Asteraceae</taxon>
        <taxon>Asteroideae</taxon>
        <taxon>Anthemideae</taxon>
        <taxon>Anthemidinae</taxon>
        <taxon>Tanacetum</taxon>
    </lineage>
</organism>
<dbReference type="InterPro" id="IPR016197">
    <property type="entry name" value="Chromo-like_dom_sf"/>
</dbReference>
<reference evidence="3" key="2">
    <citation type="submission" date="2022-01" db="EMBL/GenBank/DDBJ databases">
        <authorList>
            <person name="Yamashiro T."/>
            <person name="Shiraishi A."/>
            <person name="Satake H."/>
            <person name="Nakayama K."/>
        </authorList>
    </citation>
    <scope>NUCLEOTIDE SEQUENCE</scope>
</reference>
<dbReference type="InterPro" id="IPR000953">
    <property type="entry name" value="Chromo/chromo_shadow_dom"/>
</dbReference>
<evidence type="ECO:0000313" key="4">
    <source>
        <dbReference type="Proteomes" id="UP001151760"/>
    </source>
</evidence>
<feature type="domain" description="Chromo" evidence="2">
    <location>
        <begin position="216"/>
        <end position="257"/>
    </location>
</feature>